<dbReference type="EMBL" id="GGEC01007394">
    <property type="protein sequence ID" value="MBW87877.1"/>
    <property type="molecule type" value="Transcribed_RNA"/>
</dbReference>
<proteinExistence type="predicted"/>
<protein>
    <submittedName>
        <fullName evidence="1">Uncharacterized protein</fullName>
    </submittedName>
</protein>
<accession>A0A2P2J3C4</accession>
<organism evidence="1">
    <name type="scientific">Rhizophora mucronata</name>
    <name type="common">Asiatic mangrove</name>
    <dbReference type="NCBI Taxonomy" id="61149"/>
    <lineage>
        <taxon>Eukaryota</taxon>
        <taxon>Viridiplantae</taxon>
        <taxon>Streptophyta</taxon>
        <taxon>Embryophyta</taxon>
        <taxon>Tracheophyta</taxon>
        <taxon>Spermatophyta</taxon>
        <taxon>Magnoliopsida</taxon>
        <taxon>eudicotyledons</taxon>
        <taxon>Gunneridae</taxon>
        <taxon>Pentapetalae</taxon>
        <taxon>rosids</taxon>
        <taxon>fabids</taxon>
        <taxon>Malpighiales</taxon>
        <taxon>Rhizophoraceae</taxon>
        <taxon>Rhizophora</taxon>
    </lineage>
</organism>
<sequence length="50" mass="5755">MGTTEEANTPNFSFNRYKTPPYILCHFQKPIQKNGTLTRKLGELPPLLFT</sequence>
<evidence type="ECO:0000313" key="1">
    <source>
        <dbReference type="EMBL" id="MBW87877.1"/>
    </source>
</evidence>
<dbReference type="AlphaFoldDB" id="A0A2P2J3C4"/>
<name>A0A2P2J3C4_RHIMU</name>
<reference evidence="1" key="1">
    <citation type="submission" date="2018-02" db="EMBL/GenBank/DDBJ databases">
        <title>Rhizophora mucronata_Transcriptome.</title>
        <authorList>
            <person name="Meera S.P."/>
            <person name="Sreeshan A."/>
            <person name="Augustine A."/>
        </authorList>
    </citation>
    <scope>NUCLEOTIDE SEQUENCE</scope>
    <source>
        <tissue evidence="1">Leaf</tissue>
    </source>
</reference>